<dbReference type="SUPFAM" id="SSF53335">
    <property type="entry name" value="S-adenosyl-L-methionine-dependent methyltransferases"/>
    <property type="match status" value="1"/>
</dbReference>
<reference evidence="2 3" key="1">
    <citation type="submission" date="2021-01" db="EMBL/GenBank/DDBJ databases">
        <title>Whole genome shotgun sequence of Actinoplanes palleronii NBRC 14916.</title>
        <authorList>
            <person name="Komaki H."/>
            <person name="Tamura T."/>
        </authorList>
    </citation>
    <scope>NUCLEOTIDE SEQUENCE [LARGE SCALE GENOMIC DNA]</scope>
    <source>
        <strain evidence="2 3">NBRC 14916</strain>
    </source>
</reference>
<sequence>MSSLSGTSSAYPVNSNEHWALYNARQSERDVRATCRRAMELAGPGAGRTAVDLGCGAGRETRALLESGWRVTAFDGDPTMLSAVDQPHLALTARRLSFEQITELPDTDLIHAAYALPWQDRSHFDRLWTLIRSALRPGGWIAVDLFGVRDSWAGAPGMTFLTETEAKSLADGLTIEHWHEEDELGAASSGPKHWHVFQLIARRPT</sequence>
<dbReference type="InterPro" id="IPR041698">
    <property type="entry name" value="Methyltransf_25"/>
</dbReference>
<protein>
    <submittedName>
        <fullName evidence="2">Methyltransferase</fullName>
    </submittedName>
</protein>
<dbReference type="InterPro" id="IPR029063">
    <property type="entry name" value="SAM-dependent_MTases_sf"/>
</dbReference>
<evidence type="ECO:0000313" key="2">
    <source>
        <dbReference type="EMBL" id="GIE68882.1"/>
    </source>
</evidence>
<dbReference type="CDD" id="cd02440">
    <property type="entry name" value="AdoMet_MTases"/>
    <property type="match status" value="1"/>
</dbReference>
<dbReference type="Gene3D" id="3.40.50.150">
    <property type="entry name" value="Vaccinia Virus protein VP39"/>
    <property type="match status" value="1"/>
</dbReference>
<comment type="caution">
    <text evidence="2">The sequence shown here is derived from an EMBL/GenBank/DDBJ whole genome shotgun (WGS) entry which is preliminary data.</text>
</comment>
<accession>A0ABQ4BE19</accession>
<evidence type="ECO:0000313" key="3">
    <source>
        <dbReference type="Proteomes" id="UP000624709"/>
    </source>
</evidence>
<keyword evidence="3" id="KW-1185">Reference proteome</keyword>
<evidence type="ECO:0000259" key="1">
    <source>
        <dbReference type="Pfam" id="PF13649"/>
    </source>
</evidence>
<proteinExistence type="predicted"/>
<name>A0ABQ4BE19_9ACTN</name>
<dbReference type="GO" id="GO:0008168">
    <property type="term" value="F:methyltransferase activity"/>
    <property type="evidence" value="ECO:0007669"/>
    <property type="project" value="UniProtKB-KW"/>
</dbReference>
<dbReference type="Pfam" id="PF13649">
    <property type="entry name" value="Methyltransf_25"/>
    <property type="match status" value="1"/>
</dbReference>
<dbReference type="Proteomes" id="UP000624709">
    <property type="component" value="Unassembled WGS sequence"/>
</dbReference>
<gene>
    <name evidence="2" type="ORF">Apa02nite_049900</name>
</gene>
<feature type="domain" description="Methyltransferase" evidence="1">
    <location>
        <begin position="51"/>
        <end position="139"/>
    </location>
</feature>
<dbReference type="RefSeq" id="WP_203827122.1">
    <property type="nucleotide sequence ID" value="NZ_BAAATY010000020.1"/>
</dbReference>
<keyword evidence="2" id="KW-0489">Methyltransferase</keyword>
<dbReference type="GO" id="GO:0032259">
    <property type="term" value="P:methylation"/>
    <property type="evidence" value="ECO:0007669"/>
    <property type="project" value="UniProtKB-KW"/>
</dbReference>
<dbReference type="EMBL" id="BOMS01000075">
    <property type="protein sequence ID" value="GIE68882.1"/>
    <property type="molecule type" value="Genomic_DNA"/>
</dbReference>
<keyword evidence="2" id="KW-0808">Transferase</keyword>
<organism evidence="2 3">
    <name type="scientific">Actinoplanes palleronii</name>
    <dbReference type="NCBI Taxonomy" id="113570"/>
    <lineage>
        <taxon>Bacteria</taxon>
        <taxon>Bacillati</taxon>
        <taxon>Actinomycetota</taxon>
        <taxon>Actinomycetes</taxon>
        <taxon>Micromonosporales</taxon>
        <taxon>Micromonosporaceae</taxon>
        <taxon>Actinoplanes</taxon>
    </lineage>
</organism>